<feature type="domain" description="GGDEF" evidence="9">
    <location>
        <begin position="743"/>
        <end position="878"/>
    </location>
</feature>
<dbReference type="Gene3D" id="3.30.70.270">
    <property type="match status" value="1"/>
</dbReference>
<feature type="transmembrane region" description="Helical" evidence="6">
    <location>
        <begin position="175"/>
        <end position="192"/>
    </location>
</feature>
<dbReference type="CDD" id="cd00130">
    <property type="entry name" value="PAS"/>
    <property type="match status" value="3"/>
</dbReference>
<dbReference type="InterPro" id="IPR007895">
    <property type="entry name" value="MASE1"/>
</dbReference>
<dbReference type="EMBL" id="JAHBAY010000010">
    <property type="protein sequence ID" value="MBT0771914.1"/>
    <property type="molecule type" value="Genomic_DNA"/>
</dbReference>
<dbReference type="Pfam" id="PF00990">
    <property type="entry name" value="GGDEF"/>
    <property type="match status" value="1"/>
</dbReference>
<feature type="transmembrane region" description="Helical" evidence="6">
    <location>
        <begin position="283"/>
        <end position="303"/>
    </location>
</feature>
<dbReference type="InterPro" id="IPR052155">
    <property type="entry name" value="Biofilm_reg_signaling"/>
</dbReference>
<dbReference type="Pfam" id="PF08447">
    <property type="entry name" value="PAS_3"/>
    <property type="match status" value="1"/>
</dbReference>
<evidence type="ECO:0000313" key="11">
    <source>
        <dbReference type="Proteomes" id="UP001197247"/>
    </source>
</evidence>
<dbReference type="InterPro" id="IPR000700">
    <property type="entry name" value="PAS-assoc_C"/>
</dbReference>
<proteinExistence type="predicted"/>
<dbReference type="InterPro" id="IPR013655">
    <property type="entry name" value="PAS_fold_3"/>
</dbReference>
<keyword evidence="10" id="KW-0548">Nucleotidyltransferase</keyword>
<evidence type="ECO:0000256" key="5">
    <source>
        <dbReference type="ARBA" id="ARBA00023136"/>
    </source>
</evidence>
<reference evidence="10 11" key="1">
    <citation type="submission" date="2021-05" db="EMBL/GenBank/DDBJ databases">
        <title>Kineosporia and Streptomyces sp. nov. two new marine actinobacteria isolated from Coral.</title>
        <authorList>
            <person name="Buangrab K."/>
            <person name="Sutthacheep M."/>
            <person name="Yeemin T."/>
            <person name="Harunari E."/>
            <person name="Igarashi Y."/>
            <person name="Kanchanasin P."/>
            <person name="Tanasupawat S."/>
            <person name="Phongsopitanun W."/>
        </authorList>
    </citation>
    <scope>NUCLEOTIDE SEQUENCE [LARGE SCALE GENOMIC DNA]</scope>
    <source>
        <strain evidence="10 11">J2-2</strain>
    </source>
</reference>
<dbReference type="InterPro" id="IPR000014">
    <property type="entry name" value="PAS"/>
</dbReference>
<dbReference type="PROSITE" id="PS50113">
    <property type="entry name" value="PAC"/>
    <property type="match status" value="3"/>
</dbReference>
<dbReference type="NCBIfam" id="TIGR00229">
    <property type="entry name" value="sensory_box"/>
    <property type="match status" value="2"/>
</dbReference>
<dbReference type="InterPro" id="IPR043128">
    <property type="entry name" value="Rev_trsase/Diguanyl_cyclase"/>
</dbReference>
<dbReference type="SMART" id="SM00267">
    <property type="entry name" value="GGDEF"/>
    <property type="match status" value="1"/>
</dbReference>
<dbReference type="Proteomes" id="UP001197247">
    <property type="component" value="Unassembled WGS sequence"/>
</dbReference>
<feature type="transmembrane region" description="Helical" evidence="6">
    <location>
        <begin position="74"/>
        <end position="95"/>
    </location>
</feature>
<keyword evidence="5 6" id="KW-0472">Membrane</keyword>
<accession>A0ABS5TNF1</accession>
<dbReference type="InterPro" id="IPR013656">
    <property type="entry name" value="PAS_4"/>
</dbReference>
<feature type="domain" description="PAS" evidence="7">
    <location>
        <begin position="444"/>
        <end position="490"/>
    </location>
</feature>
<comment type="subcellular location">
    <subcellularLocation>
        <location evidence="1">Cell membrane</location>
        <topology evidence="1">Multi-pass membrane protein</topology>
    </subcellularLocation>
</comment>
<dbReference type="RefSeq" id="WP_214158279.1">
    <property type="nucleotide sequence ID" value="NZ_JAHBAY010000010.1"/>
</dbReference>
<dbReference type="PROSITE" id="PS50112">
    <property type="entry name" value="PAS"/>
    <property type="match status" value="1"/>
</dbReference>
<keyword evidence="3 6" id="KW-0812">Transmembrane</keyword>
<evidence type="ECO:0000259" key="9">
    <source>
        <dbReference type="PROSITE" id="PS50887"/>
    </source>
</evidence>
<dbReference type="Pfam" id="PF05231">
    <property type="entry name" value="MASE1"/>
    <property type="match status" value="1"/>
</dbReference>
<protein>
    <submittedName>
        <fullName evidence="10">Diguanylate cyclase</fullName>
        <ecNumber evidence="10">2.7.7.65</ecNumber>
    </submittedName>
</protein>
<dbReference type="SUPFAM" id="SSF55785">
    <property type="entry name" value="PYP-like sensor domain (PAS domain)"/>
    <property type="match status" value="3"/>
</dbReference>
<feature type="transmembrane region" description="Helical" evidence="6">
    <location>
        <begin position="134"/>
        <end position="155"/>
    </location>
</feature>
<evidence type="ECO:0000313" key="10">
    <source>
        <dbReference type="EMBL" id="MBT0771914.1"/>
    </source>
</evidence>
<keyword evidence="2" id="KW-1003">Cell membrane</keyword>
<dbReference type="InterPro" id="IPR035965">
    <property type="entry name" value="PAS-like_dom_sf"/>
</dbReference>
<evidence type="ECO:0000256" key="6">
    <source>
        <dbReference type="SAM" id="Phobius"/>
    </source>
</evidence>
<gene>
    <name evidence="10" type="ORF">KIH74_23435</name>
</gene>
<dbReference type="Pfam" id="PF08448">
    <property type="entry name" value="PAS_4"/>
    <property type="match status" value="1"/>
</dbReference>
<feature type="transmembrane region" description="Helical" evidence="6">
    <location>
        <begin position="204"/>
        <end position="223"/>
    </location>
</feature>
<dbReference type="CDD" id="cd01949">
    <property type="entry name" value="GGDEF"/>
    <property type="match status" value="1"/>
</dbReference>
<dbReference type="SMART" id="SM00086">
    <property type="entry name" value="PAC"/>
    <property type="match status" value="3"/>
</dbReference>
<dbReference type="SUPFAM" id="SSF55073">
    <property type="entry name" value="Nucleotide cyclase"/>
    <property type="match status" value="1"/>
</dbReference>
<feature type="domain" description="PAC" evidence="8">
    <location>
        <begin position="529"/>
        <end position="581"/>
    </location>
</feature>
<comment type="caution">
    <text evidence="10">The sequence shown here is derived from an EMBL/GenBank/DDBJ whole genome shotgun (WGS) entry which is preliminary data.</text>
</comment>
<evidence type="ECO:0000256" key="4">
    <source>
        <dbReference type="ARBA" id="ARBA00022989"/>
    </source>
</evidence>
<dbReference type="GO" id="GO:0052621">
    <property type="term" value="F:diguanylate cyclase activity"/>
    <property type="evidence" value="ECO:0007669"/>
    <property type="project" value="UniProtKB-EC"/>
</dbReference>
<dbReference type="PROSITE" id="PS51257">
    <property type="entry name" value="PROKAR_LIPOPROTEIN"/>
    <property type="match status" value="1"/>
</dbReference>
<feature type="transmembrane region" description="Helical" evidence="6">
    <location>
        <begin position="49"/>
        <end position="67"/>
    </location>
</feature>
<evidence type="ECO:0000259" key="8">
    <source>
        <dbReference type="PROSITE" id="PS50113"/>
    </source>
</evidence>
<dbReference type="SMART" id="SM00091">
    <property type="entry name" value="PAS"/>
    <property type="match status" value="3"/>
</dbReference>
<feature type="transmembrane region" description="Helical" evidence="6">
    <location>
        <begin position="101"/>
        <end position="122"/>
    </location>
</feature>
<dbReference type="NCBIfam" id="TIGR00254">
    <property type="entry name" value="GGDEF"/>
    <property type="match status" value="1"/>
</dbReference>
<dbReference type="Pfam" id="PF13426">
    <property type="entry name" value="PAS_9"/>
    <property type="match status" value="1"/>
</dbReference>
<dbReference type="PROSITE" id="PS50887">
    <property type="entry name" value="GGDEF"/>
    <property type="match status" value="1"/>
</dbReference>
<evidence type="ECO:0000256" key="3">
    <source>
        <dbReference type="ARBA" id="ARBA00022692"/>
    </source>
</evidence>
<feature type="transmembrane region" description="Helical" evidence="6">
    <location>
        <begin position="21"/>
        <end position="43"/>
    </location>
</feature>
<dbReference type="Gene3D" id="3.30.450.20">
    <property type="entry name" value="PAS domain"/>
    <property type="match status" value="3"/>
</dbReference>
<dbReference type="InterPro" id="IPR029787">
    <property type="entry name" value="Nucleotide_cyclase"/>
</dbReference>
<dbReference type="EC" id="2.7.7.65" evidence="10"/>
<feature type="transmembrane region" description="Helical" evidence="6">
    <location>
        <begin position="253"/>
        <end position="271"/>
    </location>
</feature>
<feature type="domain" description="PAC" evidence="8">
    <location>
        <begin position="660"/>
        <end position="711"/>
    </location>
</feature>
<dbReference type="Gene3D" id="2.10.70.100">
    <property type="match status" value="1"/>
</dbReference>
<keyword evidence="11" id="KW-1185">Reference proteome</keyword>
<dbReference type="InterPro" id="IPR001610">
    <property type="entry name" value="PAC"/>
</dbReference>
<name>A0ABS5TNF1_9ACTN</name>
<keyword evidence="4 6" id="KW-1133">Transmembrane helix</keyword>
<dbReference type="PANTHER" id="PTHR44757:SF2">
    <property type="entry name" value="BIOFILM ARCHITECTURE MAINTENANCE PROTEIN MBAA"/>
    <property type="match status" value="1"/>
</dbReference>
<evidence type="ECO:0000259" key="7">
    <source>
        <dbReference type="PROSITE" id="PS50112"/>
    </source>
</evidence>
<organism evidence="10 11">
    <name type="scientific">Kineosporia corallincola</name>
    <dbReference type="NCBI Taxonomy" id="2835133"/>
    <lineage>
        <taxon>Bacteria</taxon>
        <taxon>Bacillati</taxon>
        <taxon>Actinomycetota</taxon>
        <taxon>Actinomycetes</taxon>
        <taxon>Kineosporiales</taxon>
        <taxon>Kineosporiaceae</taxon>
        <taxon>Kineosporia</taxon>
    </lineage>
</organism>
<evidence type="ECO:0000256" key="2">
    <source>
        <dbReference type="ARBA" id="ARBA00022475"/>
    </source>
</evidence>
<keyword evidence="10" id="KW-0808">Transferase</keyword>
<feature type="domain" description="PAC" evidence="8">
    <location>
        <begin position="391"/>
        <end position="443"/>
    </location>
</feature>
<evidence type="ECO:0000256" key="1">
    <source>
        <dbReference type="ARBA" id="ARBA00004651"/>
    </source>
</evidence>
<sequence>MPISALRRPGGEDDATAGTPVVHAVLLFGACLAAALALSMLGLRLLRDPSVHVSLWWPLSGFGVALLARLRARLWPVVLLALACGQFLANVSTYYGPLTAAGIQVATVGEVLLISVLLRRALPGGVVLDSPRAAFRFTLCAVTGVAFGAAVFALVQSVPAETSSFALWHGYLRSHALGLLMVSPLFLGSPDARGLLTGIRRHRLNLEWAAQFTVVGLVTAGVFSSDQRVVPAFICALPLIWGGLRLGPLRAMASLILMALIATTCTLHGFGPVVQDPPAAQTLAMQVVLASATLCTLFVVLAAEQKSALLELTRAGSADLVEAERIAGLGSSAIDLATGETRWSAGLYAQLGRDPGAVPPDPATYLAAIHPDDRDVVAAGLARVHESGQMPHMQFRLIRPDGTERTVLVRNRVDRDTAGRAAQLRSTVLDVTAIREAESALDQERKRLAGVLDAVQDVAIVGADARSMLITFFNRGAEQMLGWRADEVVGVHTPSIYHAPGDLERAMSDTGIEDPLLAIGDELTRTGHDSRRWTCLRQDGSLFQAQGSLTQILGPDGAVETYIAVIVDLTRVLRAEAELQESEDRFRLAFDFAPMAMAIVALDEGDPGRIVRANPALCRFANTTEPALVGRRLADLMTPAHADGAAADLRELLGTGGDSITSERAFHRGDGGELWGLLSTSVVRPAGREPYLITMIEDITARMQLTERLRHEASHDPLTGLPNRQVLRRRLEDALSQPPPHDAAVAVLYVDLDGFKGVNDSLGHAVGDELLVQVADRIAACVRSSDVVARLGGDEFAVLLPRVGYLETATAIGERIVEALAEPFEIDGSFCRIGASIGVAMSATDDSGSTVPQLLNAADEAMYEAKRAGKGRVEVSGR</sequence>
<dbReference type="InterPro" id="IPR000160">
    <property type="entry name" value="GGDEF_dom"/>
</dbReference>
<dbReference type="PANTHER" id="PTHR44757">
    <property type="entry name" value="DIGUANYLATE CYCLASE DGCP"/>
    <property type="match status" value="1"/>
</dbReference>